<feature type="compositionally biased region" description="Low complexity" evidence="1">
    <location>
        <begin position="873"/>
        <end position="883"/>
    </location>
</feature>
<feature type="compositionally biased region" description="Low complexity" evidence="1">
    <location>
        <begin position="511"/>
        <end position="528"/>
    </location>
</feature>
<dbReference type="EMBL" id="JADGIZ020000024">
    <property type="protein sequence ID" value="KAL2915363.1"/>
    <property type="molecule type" value="Genomic_DNA"/>
</dbReference>
<feature type="region of interest" description="Disordered" evidence="1">
    <location>
        <begin position="845"/>
        <end position="916"/>
    </location>
</feature>
<keyword evidence="2" id="KW-0472">Membrane</keyword>
<feature type="transmembrane region" description="Helical" evidence="2">
    <location>
        <begin position="712"/>
        <end position="737"/>
    </location>
</feature>
<evidence type="ECO:0008006" key="5">
    <source>
        <dbReference type="Google" id="ProtNLM"/>
    </source>
</evidence>
<feature type="region of interest" description="Disordered" evidence="1">
    <location>
        <begin position="644"/>
        <end position="696"/>
    </location>
</feature>
<accession>A0ABR4N745</accession>
<name>A0ABR4N745_9FUNG</name>
<feature type="region of interest" description="Disordered" evidence="1">
    <location>
        <begin position="109"/>
        <end position="135"/>
    </location>
</feature>
<feature type="compositionally biased region" description="Polar residues" evidence="1">
    <location>
        <begin position="656"/>
        <end position="665"/>
    </location>
</feature>
<feature type="compositionally biased region" description="Basic and acidic residues" evidence="1">
    <location>
        <begin position="109"/>
        <end position="129"/>
    </location>
</feature>
<feature type="region of interest" description="Disordered" evidence="1">
    <location>
        <begin position="292"/>
        <end position="439"/>
    </location>
</feature>
<keyword evidence="2" id="KW-1133">Transmembrane helix</keyword>
<feature type="compositionally biased region" description="Low complexity" evidence="1">
    <location>
        <begin position="426"/>
        <end position="435"/>
    </location>
</feature>
<feature type="region of interest" description="Disordered" evidence="1">
    <location>
        <begin position="511"/>
        <end position="551"/>
    </location>
</feature>
<reference evidence="3 4" key="1">
    <citation type="submission" date="2023-09" db="EMBL/GenBank/DDBJ databases">
        <title>Pangenome analysis of Batrachochytrium dendrobatidis and related Chytrids.</title>
        <authorList>
            <person name="Yacoub M.N."/>
            <person name="Stajich J.E."/>
            <person name="James T.Y."/>
        </authorList>
    </citation>
    <scope>NUCLEOTIDE SEQUENCE [LARGE SCALE GENOMIC DNA]</scope>
    <source>
        <strain evidence="3 4">JEL0888</strain>
    </source>
</reference>
<sequence length="967" mass="97570">MPPTSSPAPASSDPTPVASSSSSGINLNFAFVASAGICVLIVLAMVLARSGAMERLVSTLLRASNDTAKTTIVAPLVMHAGTTQPPPYSAVSKMVPVIYVINDCEWSGEADHHDDDSSSHDSRHSDVEAGRPSSVLGVRSLRGAESAAGGFGSLISASLSAPSAFPVPEYAMIQRYNQPQAPSSNEPEQEPIAADVLVPAIKAGVPAWSVCRRAPPRWGGSLALATTQSSSSSSSSSAAAAGQDTVFMYEQFVDGAMSAVSQYVCPTAQCDSGCRAVGVWVAESRAFVQDGPAASPAARANSTATSASEASTSGASADATPTVTGTPTSTTAAAADTDAARSSTTAAPLGSSGSPASSPAATTVATTAASSSASTTASPAASVADRTSTARGTAPLGFPTSDQTTPTQPIETPTPPIASADPTPQAPASTTLSLAPPAPPLPSLVGEQRVFVRADSAAPRCSRPFFAPVPSTSGKLEISDLGALAKTSLSQWAQLATAAYFEATIPRWQATGGSSSNGNGNTNGNGNSAKRAGGGKQNSTSSSSAASSSCGGTPTSATLRFVFEGCVAVNASAWITTLPDAMGDTTKFATVLCPTARCERASCTQLAAFYKPPTRPDCLTSRLITTARLPAVALSSSSRFANGTWPSVSPVGGDPTNGSSDTFTNPGDAGGSGDGAGNGSNDGSGSGSSSSNNNNGRGGLGALDGIFGSPGVLPAIGVGALIGLACGMMVLAARAGYEVLRDRPSRTTALPPVVMSGGSRELPAYETVIKPVPVIVVLDPDETEMDLVVEPRSCLHAHAAAVPLHELEAAVSESDVDEIYSAYVSVGPYSGVAATDADGFTDSDLDGDLGYDVDGDGDRGEGEFDLASESDLSSSMRAMRSASITRRTPDLASLADAERWRRRPSSSSRGYTGHRSVRAGSVASAALSAGTLPILLAAPPPPRRARSGAMSDVRSNASSSLLDERRL</sequence>
<feature type="region of interest" description="Disordered" evidence="1">
    <location>
        <begin position="936"/>
        <end position="967"/>
    </location>
</feature>
<feature type="compositionally biased region" description="Low complexity" evidence="1">
    <location>
        <begin position="539"/>
        <end position="551"/>
    </location>
</feature>
<evidence type="ECO:0000313" key="3">
    <source>
        <dbReference type="EMBL" id="KAL2915363.1"/>
    </source>
</evidence>
<keyword evidence="2" id="KW-0812">Transmembrane</keyword>
<feature type="compositionally biased region" description="Acidic residues" evidence="1">
    <location>
        <begin position="845"/>
        <end position="855"/>
    </location>
</feature>
<keyword evidence="4" id="KW-1185">Reference proteome</keyword>
<feature type="compositionally biased region" description="Gly residues" evidence="1">
    <location>
        <begin position="668"/>
        <end position="686"/>
    </location>
</feature>
<feature type="transmembrane region" description="Helical" evidence="2">
    <location>
        <begin position="29"/>
        <end position="48"/>
    </location>
</feature>
<evidence type="ECO:0000256" key="1">
    <source>
        <dbReference type="SAM" id="MobiDB-lite"/>
    </source>
</evidence>
<dbReference type="Proteomes" id="UP001527925">
    <property type="component" value="Unassembled WGS sequence"/>
</dbReference>
<feature type="compositionally biased region" description="Low complexity" evidence="1">
    <location>
        <begin position="292"/>
        <end position="384"/>
    </location>
</feature>
<comment type="caution">
    <text evidence="3">The sequence shown here is derived from an EMBL/GenBank/DDBJ whole genome shotgun (WGS) entry which is preliminary data.</text>
</comment>
<proteinExistence type="predicted"/>
<evidence type="ECO:0000313" key="4">
    <source>
        <dbReference type="Proteomes" id="UP001527925"/>
    </source>
</evidence>
<protein>
    <recommendedName>
        <fullName evidence="5">Membrane-associated protein</fullName>
    </recommendedName>
</protein>
<gene>
    <name evidence="3" type="ORF">HK105_204979</name>
</gene>
<evidence type="ECO:0000256" key="2">
    <source>
        <dbReference type="SAM" id="Phobius"/>
    </source>
</evidence>
<organism evidence="3 4">
    <name type="scientific">Polyrhizophydium stewartii</name>
    <dbReference type="NCBI Taxonomy" id="2732419"/>
    <lineage>
        <taxon>Eukaryota</taxon>
        <taxon>Fungi</taxon>
        <taxon>Fungi incertae sedis</taxon>
        <taxon>Chytridiomycota</taxon>
        <taxon>Chytridiomycota incertae sedis</taxon>
        <taxon>Chytridiomycetes</taxon>
        <taxon>Rhizophydiales</taxon>
        <taxon>Rhizophydiales incertae sedis</taxon>
        <taxon>Polyrhizophydium</taxon>
    </lineage>
</organism>